<feature type="domain" description="Transposase IS200-like" evidence="1">
    <location>
        <begin position="21"/>
        <end position="183"/>
    </location>
</feature>
<dbReference type="Gene3D" id="3.30.70.1290">
    <property type="entry name" value="Transposase IS200-like"/>
    <property type="match status" value="1"/>
</dbReference>
<dbReference type="Proteomes" id="UP000253034">
    <property type="component" value="Unassembled WGS sequence"/>
</dbReference>
<gene>
    <name evidence="2" type="ORF">DFR58_13326</name>
</gene>
<name>A0A369ANX7_9FIRM</name>
<proteinExistence type="predicted"/>
<evidence type="ECO:0000313" key="3">
    <source>
        <dbReference type="Proteomes" id="UP000253034"/>
    </source>
</evidence>
<dbReference type="EMBL" id="QPJT01000033">
    <property type="protein sequence ID" value="RCX09887.1"/>
    <property type="molecule type" value="Genomic_DNA"/>
</dbReference>
<dbReference type="GO" id="GO:0043565">
    <property type="term" value="F:sequence-specific DNA binding"/>
    <property type="evidence" value="ECO:0007669"/>
    <property type="project" value="TreeGrafter"/>
</dbReference>
<organism evidence="2 3">
    <name type="scientific">Anaerobacterium chartisolvens</name>
    <dbReference type="NCBI Taxonomy" id="1297424"/>
    <lineage>
        <taxon>Bacteria</taxon>
        <taxon>Bacillati</taxon>
        <taxon>Bacillota</taxon>
        <taxon>Clostridia</taxon>
        <taxon>Eubacteriales</taxon>
        <taxon>Oscillospiraceae</taxon>
        <taxon>Anaerobacterium</taxon>
    </lineage>
</organism>
<sequence length="195" mass="23118">MRYDPNTHHRRSIRLKGYDYSKEGIYFITICTENRENLFGEIVNDKMILNTAGKMVGRWYLELKNKYSNLRCGVNIIMPNHFHCIIEIAGADIAVGADLCVCPELPEPAEHTETAEPEGRHAGLPLQQIIQWFKTMTTNEYIKMVKQNILPPFDKRIWQRNYHEHIIRNEDEYYRIAEYIQNNPTLWENDRYNRG</sequence>
<dbReference type="SUPFAM" id="SSF143422">
    <property type="entry name" value="Transposase IS200-like"/>
    <property type="match status" value="1"/>
</dbReference>
<protein>
    <recommendedName>
        <fullName evidence="1">Transposase IS200-like domain-containing protein</fullName>
    </recommendedName>
</protein>
<evidence type="ECO:0000313" key="2">
    <source>
        <dbReference type="EMBL" id="RCX09887.1"/>
    </source>
</evidence>
<dbReference type="SMART" id="SM01321">
    <property type="entry name" value="Y1_Tnp"/>
    <property type="match status" value="1"/>
</dbReference>
<dbReference type="InterPro" id="IPR002686">
    <property type="entry name" value="Transposase_17"/>
</dbReference>
<dbReference type="InterPro" id="IPR052715">
    <property type="entry name" value="RAYT_transposase"/>
</dbReference>
<accession>A0A369ANX7</accession>
<dbReference type="RefSeq" id="WP_114299710.1">
    <property type="nucleotide sequence ID" value="NZ_QPJT01000033.1"/>
</dbReference>
<reference evidence="2 3" key="1">
    <citation type="submission" date="2018-07" db="EMBL/GenBank/DDBJ databases">
        <title>Genomic Encyclopedia of Type Strains, Phase IV (KMG-IV): sequencing the most valuable type-strain genomes for metagenomic binning, comparative biology and taxonomic classification.</title>
        <authorList>
            <person name="Goeker M."/>
        </authorList>
    </citation>
    <scope>NUCLEOTIDE SEQUENCE [LARGE SCALE GENOMIC DNA]</scope>
    <source>
        <strain evidence="2 3">DSM 27016</strain>
    </source>
</reference>
<dbReference type="GO" id="GO:0006313">
    <property type="term" value="P:DNA transposition"/>
    <property type="evidence" value="ECO:0007669"/>
    <property type="project" value="InterPro"/>
</dbReference>
<comment type="caution">
    <text evidence="2">The sequence shown here is derived from an EMBL/GenBank/DDBJ whole genome shotgun (WGS) entry which is preliminary data.</text>
</comment>
<dbReference type="InterPro" id="IPR036515">
    <property type="entry name" value="Transposase_17_sf"/>
</dbReference>
<dbReference type="GO" id="GO:0004803">
    <property type="term" value="F:transposase activity"/>
    <property type="evidence" value="ECO:0007669"/>
    <property type="project" value="InterPro"/>
</dbReference>
<dbReference type="OrthoDB" id="9794403at2"/>
<dbReference type="AlphaFoldDB" id="A0A369ANX7"/>
<keyword evidence="3" id="KW-1185">Reference proteome</keyword>
<dbReference type="PANTHER" id="PTHR36966">
    <property type="entry name" value="REP-ASSOCIATED TYROSINE TRANSPOSASE"/>
    <property type="match status" value="1"/>
</dbReference>
<evidence type="ECO:0000259" key="1">
    <source>
        <dbReference type="SMART" id="SM01321"/>
    </source>
</evidence>
<dbReference type="PANTHER" id="PTHR36966:SF1">
    <property type="entry name" value="REP-ASSOCIATED TYROSINE TRANSPOSASE"/>
    <property type="match status" value="1"/>
</dbReference>